<reference evidence="2 4" key="1">
    <citation type="journal article" date="2012" name="Nature">
        <title>Algal genomes reveal evolutionary mosaicism and the fate of nucleomorphs.</title>
        <authorList>
            <consortium name="DOE Joint Genome Institute"/>
            <person name="Curtis B.A."/>
            <person name="Tanifuji G."/>
            <person name="Burki F."/>
            <person name="Gruber A."/>
            <person name="Irimia M."/>
            <person name="Maruyama S."/>
            <person name="Arias M.C."/>
            <person name="Ball S.G."/>
            <person name="Gile G.H."/>
            <person name="Hirakawa Y."/>
            <person name="Hopkins J.F."/>
            <person name="Kuo A."/>
            <person name="Rensing S.A."/>
            <person name="Schmutz J."/>
            <person name="Symeonidi A."/>
            <person name="Elias M."/>
            <person name="Eveleigh R.J."/>
            <person name="Herman E.K."/>
            <person name="Klute M.J."/>
            <person name="Nakayama T."/>
            <person name="Obornik M."/>
            <person name="Reyes-Prieto A."/>
            <person name="Armbrust E.V."/>
            <person name="Aves S.J."/>
            <person name="Beiko R.G."/>
            <person name="Coutinho P."/>
            <person name="Dacks J.B."/>
            <person name="Durnford D.G."/>
            <person name="Fast N.M."/>
            <person name="Green B.R."/>
            <person name="Grisdale C.J."/>
            <person name="Hempel F."/>
            <person name="Henrissat B."/>
            <person name="Hoppner M.P."/>
            <person name="Ishida K."/>
            <person name="Kim E."/>
            <person name="Koreny L."/>
            <person name="Kroth P.G."/>
            <person name="Liu Y."/>
            <person name="Malik S.B."/>
            <person name="Maier U.G."/>
            <person name="McRose D."/>
            <person name="Mock T."/>
            <person name="Neilson J.A."/>
            <person name="Onodera N.T."/>
            <person name="Poole A.M."/>
            <person name="Pritham E.J."/>
            <person name="Richards T.A."/>
            <person name="Rocap G."/>
            <person name="Roy S.W."/>
            <person name="Sarai C."/>
            <person name="Schaack S."/>
            <person name="Shirato S."/>
            <person name="Slamovits C.H."/>
            <person name="Spencer D.F."/>
            <person name="Suzuki S."/>
            <person name="Worden A.Z."/>
            <person name="Zauner S."/>
            <person name="Barry K."/>
            <person name="Bell C."/>
            <person name="Bharti A.K."/>
            <person name="Crow J.A."/>
            <person name="Grimwood J."/>
            <person name="Kramer R."/>
            <person name="Lindquist E."/>
            <person name="Lucas S."/>
            <person name="Salamov A."/>
            <person name="McFadden G.I."/>
            <person name="Lane C.E."/>
            <person name="Keeling P.J."/>
            <person name="Gray M.W."/>
            <person name="Grigoriev I.V."/>
            <person name="Archibald J.M."/>
        </authorList>
    </citation>
    <scope>NUCLEOTIDE SEQUENCE</scope>
    <source>
        <strain evidence="2 4">CCMP2712</strain>
    </source>
</reference>
<dbReference type="STRING" id="905079.L1J988"/>
<name>L1J988_GUITC</name>
<keyword evidence="4" id="KW-1185">Reference proteome</keyword>
<feature type="compositionally biased region" description="Basic and acidic residues" evidence="1">
    <location>
        <begin position="393"/>
        <end position="649"/>
    </location>
</feature>
<proteinExistence type="predicted"/>
<dbReference type="GeneID" id="17301465"/>
<feature type="region of interest" description="Disordered" evidence="1">
    <location>
        <begin position="186"/>
        <end position="209"/>
    </location>
</feature>
<reference evidence="4" key="2">
    <citation type="submission" date="2012-11" db="EMBL/GenBank/DDBJ databases">
        <authorList>
            <person name="Kuo A."/>
            <person name="Curtis B.A."/>
            <person name="Tanifuji G."/>
            <person name="Burki F."/>
            <person name="Gruber A."/>
            <person name="Irimia M."/>
            <person name="Maruyama S."/>
            <person name="Arias M.C."/>
            <person name="Ball S.G."/>
            <person name="Gile G.H."/>
            <person name="Hirakawa Y."/>
            <person name="Hopkins J.F."/>
            <person name="Rensing S.A."/>
            <person name="Schmutz J."/>
            <person name="Symeonidi A."/>
            <person name="Elias M."/>
            <person name="Eveleigh R.J."/>
            <person name="Herman E.K."/>
            <person name="Klute M.J."/>
            <person name="Nakayama T."/>
            <person name="Obornik M."/>
            <person name="Reyes-Prieto A."/>
            <person name="Armbrust E.V."/>
            <person name="Aves S.J."/>
            <person name="Beiko R.G."/>
            <person name="Coutinho P."/>
            <person name="Dacks J.B."/>
            <person name="Durnford D.G."/>
            <person name="Fast N.M."/>
            <person name="Green B.R."/>
            <person name="Grisdale C."/>
            <person name="Hempe F."/>
            <person name="Henrissat B."/>
            <person name="Hoppner M.P."/>
            <person name="Ishida K.-I."/>
            <person name="Kim E."/>
            <person name="Koreny L."/>
            <person name="Kroth P.G."/>
            <person name="Liu Y."/>
            <person name="Malik S.-B."/>
            <person name="Maier U.G."/>
            <person name="McRose D."/>
            <person name="Mock T."/>
            <person name="Neilson J.A."/>
            <person name="Onodera N.T."/>
            <person name="Poole A.M."/>
            <person name="Pritham E.J."/>
            <person name="Richards T.A."/>
            <person name="Rocap G."/>
            <person name="Roy S.W."/>
            <person name="Sarai C."/>
            <person name="Schaack S."/>
            <person name="Shirato S."/>
            <person name="Slamovits C.H."/>
            <person name="Spencer D.F."/>
            <person name="Suzuki S."/>
            <person name="Worden A.Z."/>
            <person name="Zauner S."/>
            <person name="Barry K."/>
            <person name="Bell C."/>
            <person name="Bharti A.K."/>
            <person name="Crow J.A."/>
            <person name="Grimwood J."/>
            <person name="Kramer R."/>
            <person name="Lindquist E."/>
            <person name="Lucas S."/>
            <person name="Salamov A."/>
            <person name="McFadden G.I."/>
            <person name="Lane C.E."/>
            <person name="Keeling P.J."/>
            <person name="Gray M.W."/>
            <person name="Grigoriev I.V."/>
            <person name="Archibald J.M."/>
        </authorList>
    </citation>
    <scope>NUCLEOTIDE SEQUENCE</scope>
    <source>
        <strain evidence="4">CCMP2712</strain>
    </source>
</reference>
<feature type="compositionally biased region" description="Basic and acidic residues" evidence="1">
    <location>
        <begin position="692"/>
        <end position="704"/>
    </location>
</feature>
<evidence type="ECO:0000256" key="1">
    <source>
        <dbReference type="SAM" id="MobiDB-lite"/>
    </source>
</evidence>
<dbReference type="EMBL" id="JH993002">
    <property type="protein sequence ID" value="EKX44867.1"/>
    <property type="molecule type" value="Genomic_DNA"/>
</dbReference>
<dbReference type="PaxDb" id="55529-EKX44867"/>
<protein>
    <submittedName>
        <fullName evidence="2 3">Uncharacterized protein</fullName>
    </submittedName>
</protein>
<dbReference type="AlphaFoldDB" id="L1J988"/>
<evidence type="ECO:0000313" key="4">
    <source>
        <dbReference type="Proteomes" id="UP000011087"/>
    </source>
</evidence>
<evidence type="ECO:0000313" key="2">
    <source>
        <dbReference type="EMBL" id="EKX44867.1"/>
    </source>
</evidence>
<sequence>MVRFKVCFRNLFCIRQQMLCRFLWLCCVIIISRQQCSAFTLSSCPSLRSTLYNRGLLASRWSVHAKAPSSARRGGLLEWSCLTYGKLVGKEIPSSFTEGVDYFRSSEHKVGDLVIFEDQGSSRRFGEIVGIGAANEFEVCLAAQESSPSSKSTGTKNGQEIKKLSPSSIALLTSITFEAFSPSKRFPEKSWSEDEGCRGDAPSRDLGDDRNEKLVGITVQNVWREGEDYYRPERCNVGDLIFFPVSDGIVQFGKAELEVSTGSGQEKLRVLSETAVWAPSPDVVSSLTYLPPPPPDSDPPPLPWTASPAGIAKMRLTGALQFEKKMTGEEEEEEEKLLDSSLPPAISPDEQRPVEDISRSARELVAGAGKSLAENVWRGFGFVLDEAVKSAEKMGREARERAREEETRRAAAEAEAEARRAAVEAEARRAAEEAEARRAAEEAEAEARAAVDAEARRAAAEAEARRAASEAEARRAAEEEAEARRAAEEAEARRAASEAEARRAAAEARRAAEEARRAAEEAEAEARRAASEAEARRAASEAEARRAAAEAEARRAASEVEARRAAAEAEARRAAEEAEARRAAEEAEARRAAEEAEARRAAEEAEARRAAEVAYEERRAAEQELRNAADRSVKEARRAAEEKTAREELEGLDGEVSMRGGESRESEEDKSDNRDEESATLRFLLSSTETLSRTRADETSDNYKAKKRKSQRAPVSKGFGADNRQRRKNKSR</sequence>
<evidence type="ECO:0000313" key="3">
    <source>
        <dbReference type="EnsemblProtists" id="EKX44867"/>
    </source>
</evidence>
<dbReference type="HOGENOM" id="CLU_378777_0_0_1"/>
<feature type="region of interest" description="Disordered" evidence="1">
    <location>
        <begin position="325"/>
        <end position="356"/>
    </location>
</feature>
<reference evidence="3" key="3">
    <citation type="submission" date="2015-06" db="UniProtKB">
        <authorList>
            <consortium name="EnsemblProtists"/>
        </authorList>
    </citation>
    <scope>IDENTIFICATION</scope>
</reference>
<organism evidence="2">
    <name type="scientific">Guillardia theta (strain CCMP2712)</name>
    <name type="common">Cryptophyte</name>
    <dbReference type="NCBI Taxonomy" id="905079"/>
    <lineage>
        <taxon>Eukaryota</taxon>
        <taxon>Cryptophyceae</taxon>
        <taxon>Pyrenomonadales</taxon>
        <taxon>Geminigeraceae</taxon>
        <taxon>Guillardia</taxon>
    </lineage>
</organism>
<dbReference type="OMA" id="CAKFGQI"/>
<dbReference type="KEGG" id="gtt:GUITHDRAFT_109288"/>
<dbReference type="EnsemblProtists" id="EKX44867">
    <property type="protein sequence ID" value="EKX44867"/>
    <property type="gene ID" value="GUITHDRAFT_109288"/>
</dbReference>
<dbReference type="RefSeq" id="XP_005831847.1">
    <property type="nucleotide sequence ID" value="XM_005831790.1"/>
</dbReference>
<accession>L1J988</accession>
<gene>
    <name evidence="2" type="ORF">GUITHDRAFT_109288</name>
</gene>
<feature type="region of interest" description="Disordered" evidence="1">
    <location>
        <begin position="393"/>
        <end position="732"/>
    </location>
</feature>
<dbReference type="Proteomes" id="UP000011087">
    <property type="component" value="Unassembled WGS sequence"/>
</dbReference>